<keyword evidence="3" id="KW-0472">Membrane</keyword>
<dbReference type="PANTHER" id="PTHR45138">
    <property type="entry name" value="REGULATORY COMPONENTS OF SENSORY TRANSDUCTION SYSTEM"/>
    <property type="match status" value="1"/>
</dbReference>
<dbReference type="InterPro" id="IPR029787">
    <property type="entry name" value="Nucleotide_cyclase"/>
</dbReference>
<feature type="domain" description="GGDEF" evidence="4">
    <location>
        <begin position="128"/>
        <end position="258"/>
    </location>
</feature>
<evidence type="ECO:0000256" key="3">
    <source>
        <dbReference type="SAM" id="Phobius"/>
    </source>
</evidence>
<dbReference type="NCBIfam" id="TIGR00254">
    <property type="entry name" value="GGDEF"/>
    <property type="match status" value="1"/>
</dbReference>
<dbReference type="SUPFAM" id="SSF55073">
    <property type="entry name" value="Nucleotide cyclase"/>
    <property type="match status" value="1"/>
</dbReference>
<dbReference type="SMART" id="SM00267">
    <property type="entry name" value="GGDEF"/>
    <property type="match status" value="1"/>
</dbReference>
<dbReference type="PANTHER" id="PTHR45138:SF9">
    <property type="entry name" value="DIGUANYLATE CYCLASE DGCM-RELATED"/>
    <property type="match status" value="1"/>
</dbReference>
<dbReference type="PROSITE" id="PS50887">
    <property type="entry name" value="GGDEF"/>
    <property type="match status" value="1"/>
</dbReference>
<dbReference type="Proteomes" id="UP001379945">
    <property type="component" value="Unassembled WGS sequence"/>
</dbReference>
<protein>
    <recommendedName>
        <fullName evidence="1">diguanylate cyclase</fullName>
        <ecNumber evidence="1">2.7.7.65</ecNumber>
    </recommendedName>
</protein>
<evidence type="ECO:0000259" key="4">
    <source>
        <dbReference type="PROSITE" id="PS50887"/>
    </source>
</evidence>
<evidence type="ECO:0000256" key="1">
    <source>
        <dbReference type="ARBA" id="ARBA00012528"/>
    </source>
</evidence>
<comment type="catalytic activity">
    <reaction evidence="2">
        <text>2 GTP = 3',3'-c-di-GMP + 2 diphosphate</text>
        <dbReference type="Rhea" id="RHEA:24898"/>
        <dbReference type="ChEBI" id="CHEBI:33019"/>
        <dbReference type="ChEBI" id="CHEBI:37565"/>
        <dbReference type="ChEBI" id="CHEBI:58805"/>
        <dbReference type="EC" id="2.7.7.65"/>
    </reaction>
</comment>
<dbReference type="InterPro" id="IPR043128">
    <property type="entry name" value="Rev_trsase/Diguanyl_cyclase"/>
</dbReference>
<dbReference type="Pfam" id="PF00990">
    <property type="entry name" value="GGDEF"/>
    <property type="match status" value="1"/>
</dbReference>
<dbReference type="InterPro" id="IPR050469">
    <property type="entry name" value="Diguanylate_Cyclase"/>
</dbReference>
<accession>A0ABU9CAP5</accession>
<organism evidence="5 6">
    <name type="scientific">Ideonella margarita</name>
    <dbReference type="NCBI Taxonomy" id="2984191"/>
    <lineage>
        <taxon>Bacteria</taxon>
        <taxon>Pseudomonadati</taxon>
        <taxon>Pseudomonadota</taxon>
        <taxon>Betaproteobacteria</taxon>
        <taxon>Burkholderiales</taxon>
        <taxon>Sphaerotilaceae</taxon>
        <taxon>Ideonella</taxon>
    </lineage>
</organism>
<dbReference type="EC" id="2.7.7.65" evidence="1"/>
<name>A0ABU9CAP5_9BURK</name>
<sequence length="258" mass="27631">MTSPATPAVSKTPLLNSGADARPVAWRTWSLAWLGLAIPTAIIASLANPWLWLLVMVWLALSVALALGLVRHIDLLHGQVADYAARLESARERIDSLATRDELTDVWNKRQLMELLEQHAAQTRRSGSPLCLALLDIDHMGKINAQHGERVGDEVLKRFAKAAQAALRNSDFLGRIGGDEFLLVFPASLPAEAEVALNRLRGALATLPLADLAPGLTLTCSGGLVRLTPTETLDAAIGRADEALGKAATAGRNQIHQG</sequence>
<keyword evidence="6" id="KW-1185">Reference proteome</keyword>
<dbReference type="EMBL" id="JBBUTI010000012">
    <property type="protein sequence ID" value="MEK8047986.1"/>
    <property type="molecule type" value="Genomic_DNA"/>
</dbReference>
<evidence type="ECO:0000256" key="2">
    <source>
        <dbReference type="ARBA" id="ARBA00034247"/>
    </source>
</evidence>
<keyword evidence="5" id="KW-0808">Transferase</keyword>
<feature type="transmembrane region" description="Helical" evidence="3">
    <location>
        <begin position="24"/>
        <end position="44"/>
    </location>
</feature>
<keyword evidence="3" id="KW-1133">Transmembrane helix</keyword>
<dbReference type="GO" id="GO:0052621">
    <property type="term" value="F:diguanylate cyclase activity"/>
    <property type="evidence" value="ECO:0007669"/>
    <property type="project" value="UniProtKB-EC"/>
</dbReference>
<feature type="transmembrane region" description="Helical" evidence="3">
    <location>
        <begin position="50"/>
        <end position="70"/>
    </location>
</feature>
<dbReference type="RefSeq" id="WP_341400299.1">
    <property type="nucleotide sequence ID" value="NZ_JBBUTI010000012.1"/>
</dbReference>
<dbReference type="CDD" id="cd01949">
    <property type="entry name" value="GGDEF"/>
    <property type="match status" value="1"/>
</dbReference>
<evidence type="ECO:0000313" key="5">
    <source>
        <dbReference type="EMBL" id="MEK8047986.1"/>
    </source>
</evidence>
<comment type="caution">
    <text evidence="5">The sequence shown here is derived from an EMBL/GenBank/DDBJ whole genome shotgun (WGS) entry which is preliminary data.</text>
</comment>
<dbReference type="Gene3D" id="3.30.70.270">
    <property type="match status" value="1"/>
</dbReference>
<keyword evidence="5" id="KW-0548">Nucleotidyltransferase</keyword>
<keyword evidence="3" id="KW-0812">Transmembrane</keyword>
<dbReference type="InterPro" id="IPR000160">
    <property type="entry name" value="GGDEF_dom"/>
</dbReference>
<evidence type="ECO:0000313" key="6">
    <source>
        <dbReference type="Proteomes" id="UP001379945"/>
    </source>
</evidence>
<gene>
    <name evidence="5" type="ORF">AACH00_16625</name>
</gene>
<proteinExistence type="predicted"/>
<reference evidence="5 6" key="1">
    <citation type="submission" date="2024-04" db="EMBL/GenBank/DDBJ databases">
        <title>Novel species of the genus Ideonella isolated from streams.</title>
        <authorList>
            <person name="Lu H."/>
        </authorList>
    </citation>
    <scope>NUCLEOTIDE SEQUENCE [LARGE SCALE GENOMIC DNA]</scope>
    <source>
        <strain evidence="5 6">LYT19W</strain>
    </source>
</reference>